<evidence type="ECO:0000256" key="5">
    <source>
        <dbReference type="ARBA" id="ARBA00023237"/>
    </source>
</evidence>
<dbReference type="EMBL" id="FUZZ01000001">
    <property type="protein sequence ID" value="SKD02130.1"/>
    <property type="molecule type" value="Genomic_DNA"/>
</dbReference>
<dbReference type="AlphaFoldDB" id="A0A1T5NNE3"/>
<keyword evidence="5" id="KW-0998">Cell outer membrane</keyword>
<keyword evidence="9" id="KW-1185">Reference proteome</keyword>
<dbReference type="Pfam" id="PF14322">
    <property type="entry name" value="SusD-like_3"/>
    <property type="match status" value="1"/>
</dbReference>
<dbReference type="InterPro" id="IPR033985">
    <property type="entry name" value="SusD-like_N"/>
</dbReference>
<keyword evidence="3" id="KW-0732">Signal</keyword>
<evidence type="ECO:0000313" key="8">
    <source>
        <dbReference type="EMBL" id="SKD02130.1"/>
    </source>
</evidence>
<evidence type="ECO:0000256" key="1">
    <source>
        <dbReference type="ARBA" id="ARBA00004442"/>
    </source>
</evidence>
<protein>
    <submittedName>
        <fullName evidence="8">Starch-binding associating with outer membrane</fullName>
    </submittedName>
</protein>
<dbReference type="PROSITE" id="PS51257">
    <property type="entry name" value="PROKAR_LIPOPROTEIN"/>
    <property type="match status" value="1"/>
</dbReference>
<organism evidence="8 9">
    <name type="scientific">Chitinophaga ginsengisegetis</name>
    <dbReference type="NCBI Taxonomy" id="393003"/>
    <lineage>
        <taxon>Bacteria</taxon>
        <taxon>Pseudomonadati</taxon>
        <taxon>Bacteroidota</taxon>
        <taxon>Chitinophagia</taxon>
        <taxon>Chitinophagales</taxon>
        <taxon>Chitinophagaceae</taxon>
        <taxon>Chitinophaga</taxon>
    </lineage>
</organism>
<gene>
    <name evidence="8" type="ORF">SAMN05660461_2424</name>
</gene>
<dbReference type="STRING" id="393003.SAMN05660461_2424"/>
<evidence type="ECO:0000259" key="7">
    <source>
        <dbReference type="Pfam" id="PF14322"/>
    </source>
</evidence>
<dbReference type="SUPFAM" id="SSF48452">
    <property type="entry name" value="TPR-like"/>
    <property type="match status" value="1"/>
</dbReference>
<proteinExistence type="inferred from homology"/>
<feature type="domain" description="SusD-like N-terminal" evidence="7">
    <location>
        <begin position="84"/>
        <end position="237"/>
    </location>
</feature>
<dbReference type="GO" id="GO:0009279">
    <property type="term" value="C:cell outer membrane"/>
    <property type="evidence" value="ECO:0007669"/>
    <property type="project" value="UniProtKB-SubCell"/>
</dbReference>
<evidence type="ECO:0000256" key="3">
    <source>
        <dbReference type="ARBA" id="ARBA00022729"/>
    </source>
</evidence>
<evidence type="ECO:0000256" key="4">
    <source>
        <dbReference type="ARBA" id="ARBA00023136"/>
    </source>
</evidence>
<dbReference type="InterPro" id="IPR012944">
    <property type="entry name" value="SusD_RagB_dom"/>
</dbReference>
<dbReference type="InterPro" id="IPR011990">
    <property type="entry name" value="TPR-like_helical_dom_sf"/>
</dbReference>
<feature type="domain" description="RagB/SusD" evidence="6">
    <location>
        <begin position="301"/>
        <end position="557"/>
    </location>
</feature>
<reference evidence="8 9" key="1">
    <citation type="submission" date="2017-02" db="EMBL/GenBank/DDBJ databases">
        <authorList>
            <person name="Peterson S.W."/>
        </authorList>
    </citation>
    <scope>NUCLEOTIDE SEQUENCE [LARGE SCALE GENOMIC DNA]</scope>
    <source>
        <strain evidence="8 9">DSM 18108</strain>
    </source>
</reference>
<accession>A0A1T5NNE3</accession>
<dbReference type="Gene3D" id="1.25.40.390">
    <property type="match status" value="1"/>
</dbReference>
<comment type="similarity">
    <text evidence="2">Belongs to the SusD family.</text>
</comment>
<dbReference type="Pfam" id="PF07980">
    <property type="entry name" value="SusD_RagB"/>
    <property type="match status" value="1"/>
</dbReference>
<sequence>MKTTHFIYTLTLAAAGLFSSCKQDYLNITPTDRILGDAVLGDSSLFQNYVINRYLSIKLQDKEGEGTNPGFGRGFEYGLWSSITDESIYNNDDNTWIIQQGQIAPENTGIAGTIWGRSYRSIRECNYALNNIDSVEMSAALRKKLTAELRFIRAFRYHDLIRNYGGVVLMGDKEYQLTDNLTDPALFKRATLQESMNYAVNELTAAAADLPAINDASWQSGRATQGAALALKARLLLYAASPLYNVGTWQAAATAAKAVMDLSRYTLAANYSQLFLKADNNEIIFARQYAIGARHVCLEISNGANGYGGWAGNTPLQNMVDAYEMKNGKLITDPTSGYNPQNPYVNRDARFYATILYNGAPYRGSTIQTFSPGGKDGKDGPSNWNSTKTGYYLRKFMDDNNPIDNPWDVAGLQPWIYLRYAEILLNYAEAQNEAVGPDASVYAAVNQIRQRASVQQPALVPGLSKDQMRDAIHRERQIELAFEEHRFYDVRRWKTAIVTDNVPAYGVDVTVNNSGVYTYTRKVALSGRLFAEKNYWLPIPRTEILSSNGQLEQNKGY</sequence>
<dbReference type="RefSeq" id="WP_079469603.1">
    <property type="nucleotide sequence ID" value="NZ_FUZZ01000001.1"/>
</dbReference>
<keyword evidence="4" id="KW-0472">Membrane</keyword>
<comment type="subcellular location">
    <subcellularLocation>
        <location evidence="1">Cell outer membrane</location>
    </subcellularLocation>
</comment>
<name>A0A1T5NNE3_9BACT</name>
<evidence type="ECO:0000313" key="9">
    <source>
        <dbReference type="Proteomes" id="UP000190166"/>
    </source>
</evidence>
<evidence type="ECO:0000256" key="2">
    <source>
        <dbReference type="ARBA" id="ARBA00006275"/>
    </source>
</evidence>
<dbReference type="Proteomes" id="UP000190166">
    <property type="component" value="Unassembled WGS sequence"/>
</dbReference>
<evidence type="ECO:0000259" key="6">
    <source>
        <dbReference type="Pfam" id="PF07980"/>
    </source>
</evidence>